<dbReference type="GO" id="GO:0036348">
    <property type="term" value="F:hydantoin racemase activity"/>
    <property type="evidence" value="ECO:0007669"/>
    <property type="project" value="UniProtKB-EC"/>
</dbReference>
<dbReference type="Pfam" id="PF01177">
    <property type="entry name" value="Asp_Glu_race"/>
    <property type="match status" value="1"/>
</dbReference>
<dbReference type="InterPro" id="IPR015942">
    <property type="entry name" value="Asp/Glu/hydantoin_racemase"/>
</dbReference>
<comment type="catalytic activity">
    <reaction evidence="2">
        <text>a D-5-monosubstituted hydantoin = a L-5-monosubstituted hydantoin</text>
        <dbReference type="Rhea" id="RHEA:46624"/>
        <dbReference type="ChEBI" id="CHEBI:86339"/>
        <dbReference type="ChEBI" id="CHEBI:86340"/>
        <dbReference type="EC" id="5.1.99.5"/>
    </reaction>
</comment>
<dbReference type="HOGENOM" id="CLU_053002_0_0_9"/>
<gene>
    <name evidence="6" type="ordered locus">Bcell_3746</name>
</gene>
<dbReference type="STRING" id="649639.Bcell_3746"/>
<dbReference type="AlphaFoldDB" id="E6TTV5"/>
<dbReference type="InterPro" id="IPR053714">
    <property type="entry name" value="Iso_Racemase_Enz_sf"/>
</dbReference>
<accession>E6TTV5</accession>
<evidence type="ECO:0000313" key="6">
    <source>
        <dbReference type="EMBL" id="ADU31986.1"/>
    </source>
</evidence>
<evidence type="ECO:0000256" key="1">
    <source>
        <dbReference type="ARBA" id="ARBA00038414"/>
    </source>
</evidence>
<evidence type="ECO:0000313" key="7">
    <source>
        <dbReference type="Proteomes" id="UP000001401"/>
    </source>
</evidence>
<comment type="catalytic activity">
    <reaction evidence="5">
        <text>D-5-benzylhydantoin = L-5-benzylhydantoin</text>
        <dbReference type="Rhea" id="RHEA:83991"/>
        <dbReference type="ChEBI" id="CHEBI:176864"/>
        <dbReference type="ChEBI" id="CHEBI:233540"/>
    </reaction>
</comment>
<dbReference type="GO" id="GO:0047661">
    <property type="term" value="F:amino-acid racemase activity"/>
    <property type="evidence" value="ECO:0007669"/>
    <property type="project" value="InterPro"/>
</dbReference>
<dbReference type="PANTHER" id="PTHR28047">
    <property type="entry name" value="PROTEIN DCG1"/>
    <property type="match status" value="1"/>
</dbReference>
<dbReference type="FunFam" id="3.40.50.12500:FF:000001">
    <property type="entry name" value="Putative hydantoin racemase"/>
    <property type="match status" value="1"/>
</dbReference>
<protein>
    <recommendedName>
        <fullName evidence="4">Hydantoin racemase</fullName>
        <ecNumber evidence="3">5.1.99.5</ecNumber>
    </recommendedName>
</protein>
<organism evidence="6 7">
    <name type="scientific">Evansella cellulosilytica (strain ATCC 21833 / DSM 2522 / FERM P-1141 / JCM 9156 / N-4)</name>
    <name type="common">Bacillus cellulosilyticus</name>
    <dbReference type="NCBI Taxonomy" id="649639"/>
    <lineage>
        <taxon>Bacteria</taxon>
        <taxon>Bacillati</taxon>
        <taxon>Bacillota</taxon>
        <taxon>Bacilli</taxon>
        <taxon>Bacillales</taxon>
        <taxon>Bacillaceae</taxon>
        <taxon>Evansella</taxon>
    </lineage>
</organism>
<evidence type="ECO:0000256" key="4">
    <source>
        <dbReference type="ARBA" id="ARBA00067972"/>
    </source>
</evidence>
<comment type="similarity">
    <text evidence="1">Belongs to the HyuE racemase family.</text>
</comment>
<sequence>MKIKIINPNTTETMTKNIELAGQKFARSDSEVYAVSPSMGPESIESFYDDYLCIPGVLEEVIKGDKEEDVDAFVIACFGDPGLWAAREVTSKPVVGIAEAAIATAKLLSPNFSIVTPLHRSRKITEEVLHMHGAERFCRSIRTTDLTVLDFDKDLKKGLDVLALTSKAAVEQDRAECILLGCAGFVTFVEQLQMDLGVPVLDGVSPAVKLAEALVDMGCKTSKSLTYSFPEKKSIKGFSQILQP</sequence>
<dbReference type="eggNOG" id="COG4126">
    <property type="taxonomic scope" value="Bacteria"/>
</dbReference>
<dbReference type="RefSeq" id="WP_013490317.1">
    <property type="nucleotide sequence ID" value="NC_014829.1"/>
</dbReference>
<evidence type="ECO:0000256" key="5">
    <source>
        <dbReference type="ARBA" id="ARBA00093199"/>
    </source>
</evidence>
<keyword evidence="7" id="KW-1185">Reference proteome</keyword>
<reference evidence="6 7" key="1">
    <citation type="submission" date="2010-12" db="EMBL/GenBank/DDBJ databases">
        <title>Complete sequence of Bacillus cellulosilyticus DSM 2522.</title>
        <authorList>
            <consortium name="US DOE Joint Genome Institute"/>
            <person name="Lucas S."/>
            <person name="Copeland A."/>
            <person name="Lapidus A."/>
            <person name="Cheng J.-F."/>
            <person name="Bruce D."/>
            <person name="Goodwin L."/>
            <person name="Pitluck S."/>
            <person name="Chertkov O."/>
            <person name="Detter J.C."/>
            <person name="Han C."/>
            <person name="Tapia R."/>
            <person name="Land M."/>
            <person name="Hauser L."/>
            <person name="Jeffries C."/>
            <person name="Kyrpides N."/>
            <person name="Ivanova N."/>
            <person name="Mikhailova N."/>
            <person name="Brumm P."/>
            <person name="Mead D."/>
            <person name="Woyke T."/>
        </authorList>
    </citation>
    <scope>NUCLEOTIDE SEQUENCE [LARGE SCALE GENOMIC DNA]</scope>
    <source>
        <strain evidence="7">ATCC 21833 / DSM 2522 / FERM P-1141 / JCM 9156 / N-4</strain>
    </source>
</reference>
<dbReference type="EMBL" id="CP002394">
    <property type="protein sequence ID" value="ADU31986.1"/>
    <property type="molecule type" value="Genomic_DNA"/>
</dbReference>
<proteinExistence type="inferred from homology"/>
<dbReference type="Proteomes" id="UP000001401">
    <property type="component" value="Chromosome"/>
</dbReference>
<evidence type="ECO:0000256" key="2">
    <source>
        <dbReference type="ARBA" id="ARBA00051635"/>
    </source>
</evidence>
<dbReference type="OrthoDB" id="9791723at2"/>
<dbReference type="KEGG" id="bco:Bcell_3746"/>
<evidence type="ECO:0000256" key="3">
    <source>
        <dbReference type="ARBA" id="ARBA00066406"/>
    </source>
</evidence>
<dbReference type="InterPro" id="IPR052186">
    <property type="entry name" value="Hydantoin_racemase-like"/>
</dbReference>
<name>E6TTV5_EVAC2</name>
<dbReference type="PANTHER" id="PTHR28047:SF5">
    <property type="entry name" value="PROTEIN DCG1"/>
    <property type="match status" value="1"/>
</dbReference>
<dbReference type="EC" id="5.1.99.5" evidence="3"/>
<keyword evidence="6" id="KW-0413">Isomerase</keyword>
<dbReference type="Gene3D" id="3.40.50.12500">
    <property type="match status" value="1"/>
</dbReference>